<organism evidence="4 5">
    <name type="scientific">Serpentinicella alkaliphila</name>
    <dbReference type="NCBI Taxonomy" id="1734049"/>
    <lineage>
        <taxon>Bacteria</taxon>
        <taxon>Bacillati</taxon>
        <taxon>Bacillota</taxon>
        <taxon>Clostridia</taxon>
        <taxon>Peptostreptococcales</taxon>
        <taxon>Natronincolaceae</taxon>
        <taxon>Serpentinicella</taxon>
    </lineage>
</organism>
<sequence length="219" mass="23924">MEHFDKIDFIGIFESIKVNMIESKEVLIELDAQNGDGDLGLSMTSGFIKTCEILSVLEETDLGRIFLTISKTFNEAAPSTLGTLLSIGFMGMAKAYKGKSSVNAIELSMGFEKALEAIMDKGGAKPGEKTIIDSLYPAIKTLKEEAIKNKGILEIFDAAEKAGYEGMEKTREMKSVHGRAAYYRDSSIGILDGGAMVGMLFIKGCKDYFYSKYSKGEVL</sequence>
<proteinExistence type="predicted"/>
<dbReference type="GO" id="GO:0019563">
    <property type="term" value="P:glycerol catabolic process"/>
    <property type="evidence" value="ECO:0007669"/>
    <property type="project" value="TreeGrafter"/>
</dbReference>
<keyword evidence="1" id="KW-0808">Transferase</keyword>
<keyword evidence="5" id="KW-1185">Reference proteome</keyword>
<dbReference type="PANTHER" id="PTHR28629:SF4">
    <property type="entry name" value="TRIOKINASE_FMN CYCLASE"/>
    <property type="match status" value="1"/>
</dbReference>
<dbReference type="SUPFAM" id="SSF101473">
    <property type="entry name" value="DhaL-like"/>
    <property type="match status" value="1"/>
</dbReference>
<dbReference type="PROSITE" id="PS51480">
    <property type="entry name" value="DHAL"/>
    <property type="match status" value="1"/>
</dbReference>
<dbReference type="EMBL" id="SLYC01000010">
    <property type="protein sequence ID" value="TCQ03277.1"/>
    <property type="molecule type" value="Genomic_DNA"/>
</dbReference>
<dbReference type="AlphaFoldDB" id="A0A4R2TLB0"/>
<evidence type="ECO:0000259" key="3">
    <source>
        <dbReference type="PROSITE" id="PS51480"/>
    </source>
</evidence>
<dbReference type="Proteomes" id="UP000295504">
    <property type="component" value="Unassembled WGS sequence"/>
</dbReference>
<dbReference type="RefSeq" id="WP_243098188.1">
    <property type="nucleotide sequence ID" value="NZ_CP058648.1"/>
</dbReference>
<dbReference type="PANTHER" id="PTHR28629">
    <property type="entry name" value="TRIOKINASE/FMN CYCLASE"/>
    <property type="match status" value="1"/>
</dbReference>
<dbReference type="GO" id="GO:0004371">
    <property type="term" value="F:glycerone kinase activity"/>
    <property type="evidence" value="ECO:0007669"/>
    <property type="project" value="InterPro"/>
</dbReference>
<keyword evidence="2 4" id="KW-0418">Kinase</keyword>
<name>A0A4R2TLB0_9FIRM</name>
<dbReference type="Gene3D" id="1.25.40.340">
    <property type="match status" value="1"/>
</dbReference>
<accession>A0A4R2TLB0</accession>
<evidence type="ECO:0000313" key="4">
    <source>
        <dbReference type="EMBL" id="TCQ03277.1"/>
    </source>
</evidence>
<comment type="caution">
    <text evidence="4">The sequence shown here is derived from an EMBL/GenBank/DDBJ whole genome shotgun (WGS) entry which is preliminary data.</text>
</comment>
<reference evidence="4 5" key="1">
    <citation type="submission" date="2019-03" db="EMBL/GenBank/DDBJ databases">
        <title>Genomic Encyclopedia of Type Strains, Phase IV (KMG-IV): sequencing the most valuable type-strain genomes for metagenomic binning, comparative biology and taxonomic classification.</title>
        <authorList>
            <person name="Goeker M."/>
        </authorList>
    </citation>
    <scope>NUCLEOTIDE SEQUENCE [LARGE SCALE GENOMIC DNA]</scope>
    <source>
        <strain evidence="4 5">DSM 100013</strain>
    </source>
</reference>
<dbReference type="Pfam" id="PF02734">
    <property type="entry name" value="Dak2"/>
    <property type="match status" value="1"/>
</dbReference>
<dbReference type="InterPro" id="IPR050861">
    <property type="entry name" value="Dihydroxyacetone_Kinase"/>
</dbReference>
<evidence type="ECO:0000256" key="1">
    <source>
        <dbReference type="ARBA" id="ARBA00022679"/>
    </source>
</evidence>
<protein>
    <submittedName>
        <fullName evidence="4">Dihydroxyacetone kinase-like protein</fullName>
    </submittedName>
</protein>
<feature type="domain" description="DhaL" evidence="3">
    <location>
        <begin position="7"/>
        <end position="207"/>
    </location>
</feature>
<dbReference type="SMART" id="SM01120">
    <property type="entry name" value="Dak2"/>
    <property type="match status" value="1"/>
</dbReference>
<gene>
    <name evidence="4" type="ORF">EDD79_101065</name>
</gene>
<dbReference type="InterPro" id="IPR036117">
    <property type="entry name" value="DhaL_dom_sf"/>
</dbReference>
<evidence type="ECO:0000313" key="5">
    <source>
        <dbReference type="Proteomes" id="UP000295504"/>
    </source>
</evidence>
<dbReference type="InterPro" id="IPR004007">
    <property type="entry name" value="DhaL_dom"/>
</dbReference>
<dbReference type="GO" id="GO:0005829">
    <property type="term" value="C:cytosol"/>
    <property type="evidence" value="ECO:0007669"/>
    <property type="project" value="TreeGrafter"/>
</dbReference>
<evidence type="ECO:0000256" key="2">
    <source>
        <dbReference type="ARBA" id="ARBA00022777"/>
    </source>
</evidence>